<evidence type="ECO:0000256" key="3">
    <source>
        <dbReference type="ARBA" id="ARBA00022741"/>
    </source>
</evidence>
<dbReference type="SUPFAM" id="SSF52540">
    <property type="entry name" value="P-loop containing nucleoside triphosphate hydrolases"/>
    <property type="match status" value="1"/>
</dbReference>
<keyword evidence="7" id="KW-1185">Reference proteome</keyword>
<dbReference type="EMBL" id="QLMH01000002">
    <property type="protein sequence ID" value="RAK22039.1"/>
    <property type="molecule type" value="Genomic_DNA"/>
</dbReference>
<reference evidence="6 7" key="1">
    <citation type="submission" date="2018-06" db="EMBL/GenBank/DDBJ databases">
        <title>Genomic Encyclopedia of Type Strains, Phase III (KMG-III): the genomes of soil and plant-associated and newly described type strains.</title>
        <authorList>
            <person name="Whitman W."/>
        </authorList>
    </citation>
    <scope>NUCLEOTIDE SEQUENCE [LARGE SCALE GENOMIC DNA]</scope>
    <source>
        <strain evidence="6 7">CGMCC 1.8979</strain>
    </source>
</reference>
<evidence type="ECO:0000256" key="4">
    <source>
        <dbReference type="ARBA" id="ARBA00022840"/>
    </source>
</evidence>
<feature type="domain" description="ABC transporter" evidence="5">
    <location>
        <begin position="6"/>
        <end position="253"/>
    </location>
</feature>
<dbReference type="Gene3D" id="3.40.50.300">
    <property type="entry name" value="P-loop containing nucleotide triphosphate hydrolases"/>
    <property type="match status" value="1"/>
</dbReference>
<comment type="similarity">
    <text evidence="1">Belongs to the ABC transporter superfamily.</text>
</comment>
<name>A0A327YVJ1_9BACL</name>
<evidence type="ECO:0000313" key="7">
    <source>
        <dbReference type="Proteomes" id="UP000248555"/>
    </source>
</evidence>
<dbReference type="GO" id="GO:0055085">
    <property type="term" value="P:transmembrane transport"/>
    <property type="evidence" value="ECO:0007669"/>
    <property type="project" value="UniProtKB-ARBA"/>
</dbReference>
<dbReference type="InterPro" id="IPR017871">
    <property type="entry name" value="ABC_transporter-like_CS"/>
</dbReference>
<keyword evidence="2" id="KW-0813">Transport</keyword>
<evidence type="ECO:0000259" key="5">
    <source>
        <dbReference type="PROSITE" id="PS50893"/>
    </source>
</evidence>
<dbReference type="AlphaFoldDB" id="A0A327YVJ1"/>
<dbReference type="PROSITE" id="PS00211">
    <property type="entry name" value="ABC_TRANSPORTER_1"/>
    <property type="match status" value="1"/>
</dbReference>
<dbReference type="GO" id="GO:0005524">
    <property type="term" value="F:ATP binding"/>
    <property type="evidence" value="ECO:0007669"/>
    <property type="project" value="UniProtKB-KW"/>
</dbReference>
<evidence type="ECO:0000256" key="1">
    <source>
        <dbReference type="ARBA" id="ARBA00005417"/>
    </source>
</evidence>
<dbReference type="PANTHER" id="PTHR43776:SF7">
    <property type="entry name" value="D,D-DIPEPTIDE TRANSPORT ATP-BINDING PROTEIN DDPF-RELATED"/>
    <property type="match status" value="1"/>
</dbReference>
<dbReference type="Proteomes" id="UP000248555">
    <property type="component" value="Unassembled WGS sequence"/>
</dbReference>
<dbReference type="InterPro" id="IPR003439">
    <property type="entry name" value="ABC_transporter-like_ATP-bd"/>
</dbReference>
<accession>A0A327YVJ1</accession>
<dbReference type="InterPro" id="IPR003593">
    <property type="entry name" value="AAA+_ATPase"/>
</dbReference>
<organism evidence="6 7">
    <name type="scientific">Paranoxybacillus vitaminiphilus</name>
    <dbReference type="NCBI Taxonomy" id="581036"/>
    <lineage>
        <taxon>Bacteria</taxon>
        <taxon>Bacillati</taxon>
        <taxon>Bacillota</taxon>
        <taxon>Bacilli</taxon>
        <taxon>Bacillales</taxon>
        <taxon>Anoxybacillaceae</taxon>
        <taxon>Paranoxybacillus</taxon>
    </lineage>
</organism>
<dbReference type="InterPro" id="IPR050319">
    <property type="entry name" value="ABC_transp_ATP-bind"/>
</dbReference>
<evidence type="ECO:0000313" key="6">
    <source>
        <dbReference type="EMBL" id="RAK22039.1"/>
    </source>
</evidence>
<dbReference type="PROSITE" id="PS50893">
    <property type="entry name" value="ABC_TRANSPORTER_2"/>
    <property type="match status" value="1"/>
</dbReference>
<evidence type="ECO:0000256" key="2">
    <source>
        <dbReference type="ARBA" id="ARBA00022448"/>
    </source>
</evidence>
<proteinExistence type="inferred from homology"/>
<comment type="caution">
    <text evidence="6">The sequence shown here is derived from an EMBL/GenBank/DDBJ whole genome shotgun (WGS) entry which is preliminary data.</text>
</comment>
<sequence>MMLDVLTARNIKKTYSSGYRAVNGVSISIKKGECVGLIGESGSGKSTLARCLLMLEKLEEGEIFLYDKPLHLMKKREIRKVRHHMQAVFQNPSAAINPKLKIMDSLMEVLDTHPEITPVYIQDVREDRERCAARLMEMVGLPKRYLYCYPHELSGGQKQRVSIARAISIEPSIIILDEPTASLDVCTQQQILNLLKELQKQLNLSYLFISHDLSTVYFLSERIFVMKEGVFLDSFYKDELFSLQRHPYTKKLISLFES</sequence>
<protein>
    <submittedName>
        <fullName evidence="6">Peptide/nickel transport system ATP-binding protein</fullName>
    </submittedName>
</protein>
<dbReference type="CDD" id="cd03257">
    <property type="entry name" value="ABC_NikE_OppD_transporters"/>
    <property type="match status" value="1"/>
</dbReference>
<keyword evidence="3" id="KW-0547">Nucleotide-binding</keyword>
<gene>
    <name evidence="6" type="ORF">B0I26_10218</name>
</gene>
<dbReference type="PANTHER" id="PTHR43776">
    <property type="entry name" value="TRANSPORT ATP-BINDING PROTEIN"/>
    <property type="match status" value="1"/>
</dbReference>
<keyword evidence="4 6" id="KW-0067">ATP-binding</keyword>
<dbReference type="InterPro" id="IPR027417">
    <property type="entry name" value="P-loop_NTPase"/>
</dbReference>
<dbReference type="Pfam" id="PF00005">
    <property type="entry name" value="ABC_tran"/>
    <property type="match status" value="1"/>
</dbReference>
<dbReference type="GO" id="GO:0016887">
    <property type="term" value="F:ATP hydrolysis activity"/>
    <property type="evidence" value="ECO:0007669"/>
    <property type="project" value="InterPro"/>
</dbReference>
<dbReference type="SMART" id="SM00382">
    <property type="entry name" value="AAA"/>
    <property type="match status" value="1"/>
</dbReference>